<proteinExistence type="predicted"/>
<comment type="caution">
    <text evidence="1">The sequence shown here is derived from an EMBL/GenBank/DDBJ whole genome shotgun (WGS) entry which is preliminary data.</text>
</comment>
<accession>A0ABU6UD40</accession>
<keyword evidence="2" id="KW-1185">Reference proteome</keyword>
<gene>
    <name evidence="1" type="ORF">PIB30_031617</name>
</gene>
<dbReference type="EMBL" id="JASCZI010120965">
    <property type="protein sequence ID" value="MED6158315.1"/>
    <property type="molecule type" value="Genomic_DNA"/>
</dbReference>
<evidence type="ECO:0000313" key="1">
    <source>
        <dbReference type="EMBL" id="MED6158315.1"/>
    </source>
</evidence>
<protein>
    <submittedName>
        <fullName evidence="1">Uncharacterized protein</fullName>
    </submittedName>
</protein>
<dbReference type="Proteomes" id="UP001341840">
    <property type="component" value="Unassembled WGS sequence"/>
</dbReference>
<sequence length="158" mass="16949">MRRSRSRGLGFHWGFLKCIGSDHAAGTISKGVALFMEGVSVADDGGACDGYAFTYATEPPRGCLPLCVSPIGGWVTVDGAVVVMLLVAAEGGCGSVLGCLRWMEEFSRPRTLRMSSSWFSVLGRERNTSTSTRIFSVALIFKEPRGVDLQGHSDAQIK</sequence>
<name>A0ABU6UD40_9FABA</name>
<evidence type="ECO:0000313" key="2">
    <source>
        <dbReference type="Proteomes" id="UP001341840"/>
    </source>
</evidence>
<reference evidence="1 2" key="1">
    <citation type="journal article" date="2023" name="Plants (Basel)">
        <title>Bridging the Gap: Combining Genomics and Transcriptomics Approaches to Understand Stylosanthes scabra, an Orphan Legume from the Brazilian Caatinga.</title>
        <authorList>
            <person name="Ferreira-Neto J.R.C."/>
            <person name="da Silva M.D."/>
            <person name="Binneck E."/>
            <person name="de Melo N.F."/>
            <person name="da Silva R.H."/>
            <person name="de Melo A.L.T.M."/>
            <person name="Pandolfi V."/>
            <person name="Bustamante F.O."/>
            <person name="Brasileiro-Vidal A.C."/>
            <person name="Benko-Iseppon A.M."/>
        </authorList>
    </citation>
    <scope>NUCLEOTIDE SEQUENCE [LARGE SCALE GENOMIC DNA]</scope>
    <source>
        <tissue evidence="1">Leaves</tissue>
    </source>
</reference>
<organism evidence="1 2">
    <name type="scientific">Stylosanthes scabra</name>
    <dbReference type="NCBI Taxonomy" id="79078"/>
    <lineage>
        <taxon>Eukaryota</taxon>
        <taxon>Viridiplantae</taxon>
        <taxon>Streptophyta</taxon>
        <taxon>Embryophyta</taxon>
        <taxon>Tracheophyta</taxon>
        <taxon>Spermatophyta</taxon>
        <taxon>Magnoliopsida</taxon>
        <taxon>eudicotyledons</taxon>
        <taxon>Gunneridae</taxon>
        <taxon>Pentapetalae</taxon>
        <taxon>rosids</taxon>
        <taxon>fabids</taxon>
        <taxon>Fabales</taxon>
        <taxon>Fabaceae</taxon>
        <taxon>Papilionoideae</taxon>
        <taxon>50 kb inversion clade</taxon>
        <taxon>dalbergioids sensu lato</taxon>
        <taxon>Dalbergieae</taxon>
        <taxon>Pterocarpus clade</taxon>
        <taxon>Stylosanthes</taxon>
    </lineage>
</organism>